<keyword evidence="5" id="KW-0378">Hydrolase</keyword>
<comment type="caution">
    <text evidence="5">The sequence shown here is derived from an EMBL/GenBank/DDBJ whole genome shotgun (WGS) entry which is preliminary data.</text>
</comment>
<dbReference type="EMBL" id="JACGWX010000002">
    <property type="protein sequence ID" value="MBA8847597.1"/>
    <property type="molecule type" value="Genomic_DNA"/>
</dbReference>
<evidence type="ECO:0000256" key="1">
    <source>
        <dbReference type="ARBA" id="ARBA00010923"/>
    </source>
</evidence>
<dbReference type="InterPro" id="IPR044946">
    <property type="entry name" value="Restrct_endonuc_typeI_TRD_sf"/>
</dbReference>
<organism evidence="5 6">
    <name type="scientific">Microcella alkalica</name>
    <dbReference type="NCBI Taxonomy" id="355930"/>
    <lineage>
        <taxon>Bacteria</taxon>
        <taxon>Bacillati</taxon>
        <taxon>Actinomycetota</taxon>
        <taxon>Actinomycetes</taxon>
        <taxon>Micrococcales</taxon>
        <taxon>Microbacteriaceae</taxon>
        <taxon>Microcella</taxon>
    </lineage>
</organism>
<name>A0A839E7W2_9MICO</name>
<protein>
    <submittedName>
        <fullName evidence="5">Type I restriction enzyme S subunit</fullName>
        <ecNumber evidence="5">3.1.21.3</ecNumber>
    </submittedName>
</protein>
<comment type="similarity">
    <text evidence="1">Belongs to the type-I restriction system S methylase family.</text>
</comment>
<dbReference type="Proteomes" id="UP000585905">
    <property type="component" value="Unassembled WGS sequence"/>
</dbReference>
<accession>A0A839E7W2</accession>
<keyword evidence="6" id="KW-1185">Reference proteome</keyword>
<dbReference type="PANTHER" id="PTHR30408">
    <property type="entry name" value="TYPE-1 RESTRICTION ENZYME ECOKI SPECIFICITY PROTEIN"/>
    <property type="match status" value="1"/>
</dbReference>
<evidence type="ECO:0000313" key="5">
    <source>
        <dbReference type="EMBL" id="MBA8847597.1"/>
    </source>
</evidence>
<dbReference type="InterPro" id="IPR052021">
    <property type="entry name" value="Type-I_RS_S_subunit"/>
</dbReference>
<dbReference type="GO" id="GO:0009035">
    <property type="term" value="F:type I site-specific deoxyribonuclease activity"/>
    <property type="evidence" value="ECO:0007669"/>
    <property type="project" value="UniProtKB-EC"/>
</dbReference>
<evidence type="ECO:0000256" key="2">
    <source>
        <dbReference type="ARBA" id="ARBA00022747"/>
    </source>
</evidence>
<dbReference type="Pfam" id="PF01420">
    <property type="entry name" value="Methylase_S"/>
    <property type="match status" value="1"/>
</dbReference>
<dbReference type="InterPro" id="IPR000055">
    <property type="entry name" value="Restrct_endonuc_typeI_TRD"/>
</dbReference>
<evidence type="ECO:0000256" key="3">
    <source>
        <dbReference type="ARBA" id="ARBA00023125"/>
    </source>
</evidence>
<proteinExistence type="inferred from homology"/>
<dbReference type="EC" id="3.1.21.3" evidence="5"/>
<reference evidence="5 6" key="1">
    <citation type="submission" date="2020-07" db="EMBL/GenBank/DDBJ databases">
        <title>Sequencing the genomes of 1000 actinobacteria strains.</title>
        <authorList>
            <person name="Klenk H.-P."/>
        </authorList>
    </citation>
    <scope>NUCLEOTIDE SEQUENCE [LARGE SCALE GENOMIC DNA]</scope>
    <source>
        <strain evidence="5 6">DSM 19663</strain>
    </source>
</reference>
<feature type="domain" description="Type I restriction modification DNA specificity" evidence="4">
    <location>
        <begin position="2"/>
        <end position="72"/>
    </location>
</feature>
<evidence type="ECO:0000313" key="6">
    <source>
        <dbReference type="Proteomes" id="UP000585905"/>
    </source>
</evidence>
<dbReference type="SUPFAM" id="SSF116734">
    <property type="entry name" value="DNA methylase specificity domain"/>
    <property type="match status" value="2"/>
</dbReference>
<sequence>MATNQGFKSLIPDRSRLDEKYLYWWLVSNKAALQRLGVGATFKEISKAIVSRVVIPLPPLPEQRRIASILDEARAVGRLADKQLESLSELRDALIESAEASSDSIHRTVSSIIDRIDSGKSPVCEDREAREGEWGVLKLGAISSGTYRTDGNTKALREDTVPLTHLEVKAGDVLLSRKNTPELVGASAYVRHTRSRLLLPDLIFRLVVNADAGVIPAYLQAMLSAPRTRAKLRKVAGGSAASMSNISKARLSLVTVPVASLRVQEELVSSLQQVVELTDAVMARKIMSEQLASALQTRAFKGEL</sequence>
<evidence type="ECO:0000259" key="4">
    <source>
        <dbReference type="Pfam" id="PF01420"/>
    </source>
</evidence>
<dbReference type="Gene3D" id="3.90.220.20">
    <property type="entry name" value="DNA methylase specificity domains"/>
    <property type="match status" value="2"/>
</dbReference>
<dbReference type="GO" id="GO:0009307">
    <property type="term" value="P:DNA restriction-modification system"/>
    <property type="evidence" value="ECO:0007669"/>
    <property type="project" value="UniProtKB-KW"/>
</dbReference>
<dbReference type="PANTHER" id="PTHR30408:SF12">
    <property type="entry name" value="TYPE I RESTRICTION ENZYME MJAVIII SPECIFICITY SUBUNIT"/>
    <property type="match status" value="1"/>
</dbReference>
<dbReference type="GO" id="GO:0003677">
    <property type="term" value="F:DNA binding"/>
    <property type="evidence" value="ECO:0007669"/>
    <property type="project" value="UniProtKB-KW"/>
</dbReference>
<keyword evidence="3" id="KW-0238">DNA-binding</keyword>
<gene>
    <name evidence="5" type="ORF">FHX53_001182</name>
</gene>
<keyword evidence="2" id="KW-0680">Restriction system</keyword>
<dbReference type="AlphaFoldDB" id="A0A839E7W2"/>